<dbReference type="Gene3D" id="3.80.10.10">
    <property type="entry name" value="Ribonuclease Inhibitor"/>
    <property type="match status" value="1"/>
</dbReference>
<keyword evidence="2" id="KW-1185">Reference proteome</keyword>
<proteinExistence type="predicted"/>
<dbReference type="AlphaFoldDB" id="A0A833RFP7"/>
<reference evidence="1" key="1">
    <citation type="submission" date="2020-01" db="EMBL/GenBank/DDBJ databases">
        <title>Genome sequence of Kobresia littledalei, the first chromosome-level genome in the family Cyperaceae.</title>
        <authorList>
            <person name="Qu G."/>
        </authorList>
    </citation>
    <scope>NUCLEOTIDE SEQUENCE</scope>
    <source>
        <strain evidence="1">C.B.Clarke</strain>
        <tissue evidence="1">Leaf</tissue>
    </source>
</reference>
<dbReference type="InterPro" id="IPR036047">
    <property type="entry name" value="F-box-like_dom_sf"/>
</dbReference>
<dbReference type="PANTHER" id="PTHR34223:SF51">
    <property type="entry name" value="OS06G0556300 PROTEIN"/>
    <property type="match status" value="1"/>
</dbReference>
<dbReference type="Proteomes" id="UP000623129">
    <property type="component" value="Unassembled WGS sequence"/>
</dbReference>
<sequence length="446" mass="50770">MSNSNQEEVDRLSDLPEPLLLQILSLLPTKFAVRTDVLARRYRRLWTASSSLELDRSDFPHGRLFNGVASRCLRLRDPSSPLRSFCLKTQDSNRPFSINLLSNWLNRAYSLGLRDLSLYIHSGTIESLFPLILSFGSLHSLFLHGVDLNGRPDHIFSFRPLVPATFPLTQLKYLHIKAKISNSDLQTFITEQRNLEYLCFEPLRSRDRILDLSSQSVKTLKLSSGHNAGAKICLSFPKLEFLDLNICLSVKIYGEMPVLRKALIKTSVLMEEWVPALCGILKSITNVSELTLHIGDPYPTDLPRTTRGRKRGYKGEMISDGSDIFHPLVEPGKDMLMLPNLRSLKLSMCFYENALQDLICLLHHSPVIDSLHLIHMLHFIIIKFTDQTSDDQGDFGEAIRGDMIIIRELQKDPSLAQRIVNSYESSLRGFSWRRALKACCFAYFSS</sequence>
<gene>
    <name evidence="1" type="ORF">FCM35_KLT17148</name>
</gene>
<protein>
    <submittedName>
        <fullName evidence="1">F-box/LRR-repeat protein 25-like protein</fullName>
    </submittedName>
</protein>
<dbReference type="OrthoDB" id="663590at2759"/>
<dbReference type="InterPro" id="IPR032675">
    <property type="entry name" value="LRR_dom_sf"/>
</dbReference>
<name>A0A833RFP7_9POAL</name>
<dbReference type="InterPro" id="IPR053197">
    <property type="entry name" value="F-box_SCFL_complex_component"/>
</dbReference>
<evidence type="ECO:0000313" key="1">
    <source>
        <dbReference type="EMBL" id="KAF3338311.1"/>
    </source>
</evidence>
<comment type="caution">
    <text evidence="1">The sequence shown here is derived from an EMBL/GenBank/DDBJ whole genome shotgun (WGS) entry which is preliminary data.</text>
</comment>
<dbReference type="SUPFAM" id="SSF52047">
    <property type="entry name" value="RNI-like"/>
    <property type="match status" value="1"/>
</dbReference>
<dbReference type="SUPFAM" id="SSF81383">
    <property type="entry name" value="F-box domain"/>
    <property type="match status" value="1"/>
</dbReference>
<dbReference type="PANTHER" id="PTHR34223">
    <property type="entry name" value="OS11G0201299 PROTEIN"/>
    <property type="match status" value="1"/>
</dbReference>
<evidence type="ECO:0000313" key="2">
    <source>
        <dbReference type="Proteomes" id="UP000623129"/>
    </source>
</evidence>
<organism evidence="1 2">
    <name type="scientific">Carex littledalei</name>
    <dbReference type="NCBI Taxonomy" id="544730"/>
    <lineage>
        <taxon>Eukaryota</taxon>
        <taxon>Viridiplantae</taxon>
        <taxon>Streptophyta</taxon>
        <taxon>Embryophyta</taxon>
        <taxon>Tracheophyta</taxon>
        <taxon>Spermatophyta</taxon>
        <taxon>Magnoliopsida</taxon>
        <taxon>Liliopsida</taxon>
        <taxon>Poales</taxon>
        <taxon>Cyperaceae</taxon>
        <taxon>Cyperoideae</taxon>
        <taxon>Cariceae</taxon>
        <taxon>Carex</taxon>
        <taxon>Carex subgen. Euthyceras</taxon>
    </lineage>
</organism>
<accession>A0A833RFP7</accession>
<dbReference type="EMBL" id="SWLB01000005">
    <property type="protein sequence ID" value="KAF3338311.1"/>
    <property type="molecule type" value="Genomic_DNA"/>
</dbReference>